<dbReference type="RefSeq" id="WP_067755925.1">
    <property type="nucleotide sequence ID" value="NZ_CP015772.1"/>
</dbReference>
<evidence type="ECO:0000313" key="7">
    <source>
        <dbReference type="Proteomes" id="UP000077667"/>
    </source>
</evidence>
<evidence type="ECO:0000256" key="3">
    <source>
        <dbReference type="ARBA" id="ARBA00022679"/>
    </source>
</evidence>
<evidence type="ECO:0000256" key="1">
    <source>
        <dbReference type="ARBA" id="ARBA00006739"/>
    </source>
</evidence>
<keyword evidence="4" id="KW-0812">Transmembrane</keyword>
<comment type="similarity">
    <text evidence="1">Belongs to the glycosyltransferase 2 family.</text>
</comment>
<keyword evidence="3 6" id="KW-0808">Transferase</keyword>
<name>A0A1A9I489_9BACT</name>
<organism evidence="6 7">
    <name type="scientific">Niabella ginsenosidivorans</name>
    <dbReference type="NCBI Taxonomy" id="1176587"/>
    <lineage>
        <taxon>Bacteria</taxon>
        <taxon>Pseudomonadati</taxon>
        <taxon>Bacteroidota</taxon>
        <taxon>Chitinophagia</taxon>
        <taxon>Chitinophagales</taxon>
        <taxon>Chitinophagaceae</taxon>
        <taxon>Niabella</taxon>
    </lineage>
</organism>
<evidence type="ECO:0000259" key="5">
    <source>
        <dbReference type="Pfam" id="PF00535"/>
    </source>
</evidence>
<dbReference type="PANTHER" id="PTHR43630:SF1">
    <property type="entry name" value="POLY-BETA-1,6-N-ACETYL-D-GLUCOSAMINE SYNTHASE"/>
    <property type="match status" value="1"/>
</dbReference>
<feature type="domain" description="Glycosyltransferase 2-like" evidence="5">
    <location>
        <begin position="49"/>
        <end position="178"/>
    </location>
</feature>
<accession>A0A1A9I489</accession>
<protein>
    <submittedName>
        <fullName evidence="6">Glycosyl transferase family 2</fullName>
    </submittedName>
</protein>
<feature type="transmembrane region" description="Helical" evidence="4">
    <location>
        <begin position="6"/>
        <end position="30"/>
    </location>
</feature>
<dbReference type="STRING" id="1176587.A8C56_11400"/>
<keyword evidence="4" id="KW-1133">Transmembrane helix</keyword>
<sequence>MLILIPGYLLFVALLFFTAVLLFYYCYFFARLVFYRKKKRSSSQEHPVSMIVCGKNEAASFARNIPGLIFQEYRTSHQILVVNDNSEDNSKDVLEALNAKYHCLTLVHLRQKALHIPGKKYPLSVGIREAIHEILLLTDADCVPATEFWLQKMQEPYDDDIEIVLGYGAYHKYPGFLNKVIRYETFHSALQYLSYALAGVPYMGVGRNLSYKKSLFLEHKGFSDINHLPGGDDDLFINKVATKNNTAIVIEPEAHTLSSPKRTWAEWKKQKTRHFSTSKYYKTKHKILLGLYSLSHFLFYFLVIGTAIWFDWRAGVTVLVIKSAIQQWIFGDVMKKLNEADLRKWVLLLDLWMLFYYLFFAPMLIKKEKKTWN</sequence>
<keyword evidence="7" id="KW-1185">Reference proteome</keyword>
<gene>
    <name evidence="6" type="ORF">A8C56_11400</name>
</gene>
<dbReference type="OrthoDB" id="9800276at2"/>
<dbReference type="Proteomes" id="UP000077667">
    <property type="component" value="Chromosome"/>
</dbReference>
<dbReference type="SUPFAM" id="SSF53448">
    <property type="entry name" value="Nucleotide-diphospho-sugar transferases"/>
    <property type="match status" value="1"/>
</dbReference>
<evidence type="ECO:0000313" key="6">
    <source>
        <dbReference type="EMBL" id="ANH81502.1"/>
    </source>
</evidence>
<evidence type="ECO:0000256" key="2">
    <source>
        <dbReference type="ARBA" id="ARBA00022676"/>
    </source>
</evidence>
<dbReference type="InterPro" id="IPR029044">
    <property type="entry name" value="Nucleotide-diphossugar_trans"/>
</dbReference>
<feature type="transmembrane region" description="Helical" evidence="4">
    <location>
        <begin position="287"/>
        <end position="310"/>
    </location>
</feature>
<evidence type="ECO:0000256" key="4">
    <source>
        <dbReference type="SAM" id="Phobius"/>
    </source>
</evidence>
<dbReference type="Gene3D" id="3.90.550.10">
    <property type="entry name" value="Spore Coat Polysaccharide Biosynthesis Protein SpsA, Chain A"/>
    <property type="match status" value="1"/>
</dbReference>
<reference evidence="6 7" key="1">
    <citation type="submission" date="2016-05" db="EMBL/GenBank/DDBJ databases">
        <title>Niabella ginsenosidivorans BS26 whole genome sequencing.</title>
        <authorList>
            <person name="Im W.T."/>
            <person name="Siddiqi M.Z."/>
        </authorList>
    </citation>
    <scope>NUCLEOTIDE SEQUENCE [LARGE SCALE GENOMIC DNA]</scope>
    <source>
        <strain evidence="6 7">BS26</strain>
    </source>
</reference>
<dbReference type="InterPro" id="IPR001173">
    <property type="entry name" value="Glyco_trans_2-like"/>
</dbReference>
<dbReference type="PANTHER" id="PTHR43630">
    <property type="entry name" value="POLY-BETA-1,6-N-ACETYL-D-GLUCOSAMINE SYNTHASE"/>
    <property type="match status" value="1"/>
</dbReference>
<dbReference type="AlphaFoldDB" id="A0A1A9I489"/>
<keyword evidence="4" id="KW-0472">Membrane</keyword>
<dbReference type="KEGG" id="nia:A8C56_11400"/>
<keyword evidence="2" id="KW-0328">Glycosyltransferase</keyword>
<feature type="transmembrane region" description="Helical" evidence="4">
    <location>
        <begin position="345"/>
        <end position="365"/>
    </location>
</feature>
<proteinExistence type="inferred from homology"/>
<dbReference type="Pfam" id="PF00535">
    <property type="entry name" value="Glycos_transf_2"/>
    <property type="match status" value="1"/>
</dbReference>
<dbReference type="GO" id="GO:0016757">
    <property type="term" value="F:glycosyltransferase activity"/>
    <property type="evidence" value="ECO:0007669"/>
    <property type="project" value="UniProtKB-KW"/>
</dbReference>
<dbReference type="EMBL" id="CP015772">
    <property type="protein sequence ID" value="ANH81502.1"/>
    <property type="molecule type" value="Genomic_DNA"/>
</dbReference>